<evidence type="ECO:0000313" key="2">
    <source>
        <dbReference type="Proteomes" id="UP000238762"/>
    </source>
</evidence>
<dbReference type="InterPro" id="IPR036909">
    <property type="entry name" value="Cyt_c-like_dom_sf"/>
</dbReference>
<comment type="caution">
    <text evidence="1">The sequence shown here is derived from an EMBL/GenBank/DDBJ whole genome shotgun (WGS) entry which is preliminary data.</text>
</comment>
<dbReference type="InterPro" id="IPR018588">
    <property type="entry name" value="Dihaem_cytochrome-c"/>
</dbReference>
<dbReference type="GO" id="GO:0009055">
    <property type="term" value="F:electron transfer activity"/>
    <property type="evidence" value="ECO:0007669"/>
    <property type="project" value="InterPro"/>
</dbReference>
<reference evidence="1 2" key="2">
    <citation type="submission" date="2018-03" db="EMBL/GenBank/DDBJ databases">
        <title>The ancient ancestry and fast evolution of plastids.</title>
        <authorList>
            <person name="Moore K.R."/>
            <person name="Magnabosco C."/>
            <person name="Momper L."/>
            <person name="Gold D.A."/>
            <person name="Bosak T."/>
            <person name="Fournier G.P."/>
        </authorList>
    </citation>
    <scope>NUCLEOTIDE SEQUENCE [LARGE SCALE GENOMIC DNA]</scope>
    <source>
        <strain evidence="1 2">CCAP 1448/3</strain>
    </source>
</reference>
<gene>
    <name evidence="1" type="ORF">C7B64_08780</name>
</gene>
<name>A0A2T1C511_9CYAN</name>
<reference evidence="1 2" key="1">
    <citation type="submission" date="2018-02" db="EMBL/GenBank/DDBJ databases">
        <authorList>
            <person name="Cohen D.B."/>
            <person name="Kent A.D."/>
        </authorList>
    </citation>
    <scope>NUCLEOTIDE SEQUENCE [LARGE SCALE GENOMIC DNA]</scope>
    <source>
        <strain evidence="1 2">CCAP 1448/3</strain>
    </source>
</reference>
<dbReference type="OrthoDB" id="5296814at2"/>
<organism evidence="1 2">
    <name type="scientific">Merismopedia glauca CCAP 1448/3</name>
    <dbReference type="NCBI Taxonomy" id="1296344"/>
    <lineage>
        <taxon>Bacteria</taxon>
        <taxon>Bacillati</taxon>
        <taxon>Cyanobacteriota</taxon>
        <taxon>Cyanophyceae</taxon>
        <taxon>Synechococcales</taxon>
        <taxon>Merismopediaceae</taxon>
        <taxon>Merismopedia</taxon>
    </lineage>
</organism>
<sequence length="172" mass="19746">MWRINSRWKRIFYFCCSVLLCSFIIGWKTSLLLAQSASESNREPIGTVEAIAPEYQLGHQLYLENCASCHIGIPPAVLPTQSWLRILTNQQHYSVQLKPLIRPANGLVVNYLRQYSRNAVAQELIPTLLRDSRYFKALHPQVEFTQQIDTGGCISCHSQANRFDFRTLSETE</sequence>
<dbReference type="AlphaFoldDB" id="A0A2T1C511"/>
<dbReference type="SUPFAM" id="SSF46626">
    <property type="entry name" value="Cytochrome c"/>
    <property type="match status" value="1"/>
</dbReference>
<protein>
    <submittedName>
        <fullName evidence="1">Cytochrome C</fullName>
    </submittedName>
</protein>
<accession>A0A2T1C511</accession>
<dbReference type="GO" id="GO:0020037">
    <property type="term" value="F:heme binding"/>
    <property type="evidence" value="ECO:0007669"/>
    <property type="project" value="InterPro"/>
</dbReference>
<evidence type="ECO:0000313" key="1">
    <source>
        <dbReference type="EMBL" id="PSB03341.1"/>
    </source>
</evidence>
<dbReference type="EMBL" id="PVWJ01000034">
    <property type="protein sequence ID" value="PSB03341.1"/>
    <property type="molecule type" value="Genomic_DNA"/>
</dbReference>
<proteinExistence type="predicted"/>
<dbReference type="Pfam" id="PF09626">
    <property type="entry name" value="DHC"/>
    <property type="match status" value="1"/>
</dbReference>
<dbReference type="Proteomes" id="UP000238762">
    <property type="component" value="Unassembled WGS sequence"/>
</dbReference>
<keyword evidence="2" id="KW-1185">Reference proteome</keyword>
<dbReference type="RefSeq" id="WP_106288268.1">
    <property type="nucleotide sequence ID" value="NZ_CAWNTC010000007.1"/>
</dbReference>